<gene>
    <name evidence="6" type="ORF">EC973_008350</name>
</gene>
<dbReference type="Gene3D" id="3.40.50.720">
    <property type="entry name" value="NAD(P)-binding Rossmann-like Domain"/>
    <property type="match status" value="1"/>
</dbReference>
<dbReference type="Pfam" id="PF00106">
    <property type="entry name" value="adh_short"/>
    <property type="match status" value="1"/>
</dbReference>
<dbReference type="PROSITE" id="PS00061">
    <property type="entry name" value="ADH_SHORT"/>
    <property type="match status" value="1"/>
</dbReference>
<accession>A0A8H7EQC9</accession>
<evidence type="ECO:0000256" key="2">
    <source>
        <dbReference type="ARBA" id="ARBA00022857"/>
    </source>
</evidence>
<dbReference type="PANTHER" id="PTHR43008:SF8">
    <property type="entry name" value="BENZIL REDUCTASE ((S)-BENZOIN FORMING) IRC24"/>
    <property type="match status" value="1"/>
</dbReference>
<keyword evidence="2" id="KW-0521">NADP</keyword>
<reference evidence="6" key="1">
    <citation type="submission" date="2020-01" db="EMBL/GenBank/DDBJ databases">
        <title>Genome Sequencing of Three Apophysomyces-Like Fungal Strains Confirms a Novel Fungal Genus in the Mucoromycota with divergent Burkholderia-like Endosymbiotic Bacteria.</title>
        <authorList>
            <person name="Stajich J.E."/>
            <person name="Macias A.M."/>
            <person name="Carter-House D."/>
            <person name="Lovett B."/>
            <person name="Kasson L.R."/>
            <person name="Berry K."/>
            <person name="Grigoriev I."/>
            <person name="Chang Y."/>
            <person name="Spatafora J."/>
            <person name="Kasson M.T."/>
        </authorList>
    </citation>
    <scope>NUCLEOTIDE SEQUENCE</scope>
    <source>
        <strain evidence="6">NRRL A-21654</strain>
    </source>
</reference>
<dbReference type="InterPro" id="IPR057326">
    <property type="entry name" value="KR_dom"/>
</dbReference>
<dbReference type="Proteomes" id="UP000605846">
    <property type="component" value="Unassembled WGS sequence"/>
</dbReference>
<organism evidence="6 7">
    <name type="scientific">Apophysomyces ossiformis</name>
    <dbReference type="NCBI Taxonomy" id="679940"/>
    <lineage>
        <taxon>Eukaryota</taxon>
        <taxon>Fungi</taxon>
        <taxon>Fungi incertae sedis</taxon>
        <taxon>Mucoromycota</taxon>
        <taxon>Mucoromycotina</taxon>
        <taxon>Mucoromycetes</taxon>
        <taxon>Mucorales</taxon>
        <taxon>Mucorineae</taxon>
        <taxon>Mucoraceae</taxon>
        <taxon>Apophysomyces</taxon>
    </lineage>
</organism>
<proteinExistence type="inferred from homology"/>
<dbReference type="OrthoDB" id="153074at2759"/>
<comment type="similarity">
    <text evidence="1 4">Belongs to the short-chain dehydrogenases/reductases (SDR) family.</text>
</comment>
<evidence type="ECO:0000256" key="4">
    <source>
        <dbReference type="RuleBase" id="RU000363"/>
    </source>
</evidence>
<comment type="caution">
    <text evidence="6">The sequence shown here is derived from an EMBL/GenBank/DDBJ whole genome shotgun (WGS) entry which is preliminary data.</text>
</comment>
<dbReference type="SMART" id="SM00822">
    <property type="entry name" value="PKS_KR"/>
    <property type="match status" value="1"/>
</dbReference>
<evidence type="ECO:0000313" key="7">
    <source>
        <dbReference type="Proteomes" id="UP000605846"/>
    </source>
</evidence>
<dbReference type="EMBL" id="JABAYA010000070">
    <property type="protein sequence ID" value="KAF7726843.1"/>
    <property type="molecule type" value="Genomic_DNA"/>
</dbReference>
<dbReference type="CDD" id="cd05367">
    <property type="entry name" value="SPR-like_SDR_c"/>
    <property type="match status" value="1"/>
</dbReference>
<protein>
    <recommendedName>
        <fullName evidence="5">Ketoreductase domain-containing protein</fullName>
    </recommendedName>
</protein>
<dbReference type="PRINTS" id="PR00081">
    <property type="entry name" value="GDHRDH"/>
</dbReference>
<keyword evidence="7" id="KW-1185">Reference proteome</keyword>
<dbReference type="GO" id="GO:0050664">
    <property type="term" value="F:oxidoreductase activity, acting on NAD(P)H, oxygen as acceptor"/>
    <property type="evidence" value="ECO:0007669"/>
    <property type="project" value="TreeGrafter"/>
</dbReference>
<dbReference type="PANTHER" id="PTHR43008">
    <property type="entry name" value="BENZIL REDUCTASE"/>
    <property type="match status" value="1"/>
</dbReference>
<dbReference type="FunFam" id="3.40.50.720:FF:000281">
    <property type="entry name" value="Uncharacterized oxidoreductase YIR035C"/>
    <property type="match status" value="1"/>
</dbReference>
<evidence type="ECO:0000256" key="3">
    <source>
        <dbReference type="ARBA" id="ARBA00023002"/>
    </source>
</evidence>
<evidence type="ECO:0000313" key="6">
    <source>
        <dbReference type="EMBL" id="KAF7726843.1"/>
    </source>
</evidence>
<dbReference type="PRINTS" id="PR00080">
    <property type="entry name" value="SDRFAMILY"/>
</dbReference>
<evidence type="ECO:0000259" key="5">
    <source>
        <dbReference type="SMART" id="SM00822"/>
    </source>
</evidence>
<dbReference type="InterPro" id="IPR002347">
    <property type="entry name" value="SDR_fam"/>
</dbReference>
<name>A0A8H7EQC9_9FUNG</name>
<evidence type="ECO:0000256" key="1">
    <source>
        <dbReference type="ARBA" id="ARBA00006484"/>
    </source>
</evidence>
<dbReference type="InterPro" id="IPR020904">
    <property type="entry name" value="Sc_DH/Rdtase_CS"/>
</dbReference>
<dbReference type="SUPFAM" id="SSF51735">
    <property type="entry name" value="NAD(P)-binding Rossmann-fold domains"/>
    <property type="match status" value="1"/>
</dbReference>
<sequence length="256" mass="27105">MASPVIIITGASRGIGKAVALIALQKFNARVVAVARSEPLLEVLRKEATELGKADSLEIIVGDVTEDATIRRVIGHAVDKWHQIDAVVANAGVLEPIASVAESPVQGWKQLFEINLFSVVSLVQHALPSLRKSKGAIIMVSSGAASKGYCGWGAYGASKAALNHLTQTLGVEEPNVTSIALRPGVCDTEMQGLIREKGQVAMGSDFSKFVDLHREGKLNPPEAPGHVIAALAAKASHGLSGRFLSWDDEILAAYRM</sequence>
<dbReference type="InterPro" id="IPR036291">
    <property type="entry name" value="NAD(P)-bd_dom_sf"/>
</dbReference>
<dbReference type="AlphaFoldDB" id="A0A8H7EQC9"/>
<feature type="domain" description="Ketoreductase" evidence="5">
    <location>
        <begin position="4"/>
        <end position="188"/>
    </location>
</feature>
<keyword evidence="3" id="KW-0560">Oxidoreductase</keyword>